<reference evidence="3" key="1">
    <citation type="submission" date="2022-10" db="EMBL/GenBank/DDBJ databases">
        <title>Determination and structural analysis of whole genome sequence of Sarocladium strictum F4-1.</title>
        <authorList>
            <person name="Hu L."/>
            <person name="Jiang Y."/>
        </authorList>
    </citation>
    <scope>NUCLEOTIDE SEQUENCE</scope>
    <source>
        <strain evidence="3">F4-1</strain>
    </source>
</reference>
<keyword evidence="2" id="KW-0732">Signal</keyword>
<dbReference type="AlphaFoldDB" id="A0AA39GKX0"/>
<evidence type="ECO:0000313" key="3">
    <source>
        <dbReference type="EMBL" id="KAK0387912.1"/>
    </source>
</evidence>
<sequence length="297" mass="31417">MKAQTLAPFAFAAAAEGLSLLAGVDINLPLGIDIDLLANLGSKPTTGPCDECTNVYHPPHHGVDIDECDNDEDDGWHWVHPGKPHHPEQPQYTWGTSTLTCTETSTIIGCPPEVEHCPASSTAYTTVTEVESTTICPVPITTATGEKPPATETYIPAKPTTTSVYYPPIKTTTIPLEEWYPTTTLVAQPPPVHTSVYVPPVHETPAYNPPASETTVWVPPPAVGTPEHPAPPAKEYPAPPAQQHPPVEYPDYVAPPVATPIGHGNNQTIPPPATAGAAQTVQRIGVAVFAMVAAALL</sequence>
<comment type="caution">
    <text evidence="3">The sequence shown here is derived from an EMBL/GenBank/DDBJ whole genome shotgun (WGS) entry which is preliminary data.</text>
</comment>
<dbReference type="Proteomes" id="UP001175261">
    <property type="component" value="Unassembled WGS sequence"/>
</dbReference>
<feature type="chain" id="PRO_5041269016" evidence="2">
    <location>
        <begin position="18"/>
        <end position="297"/>
    </location>
</feature>
<evidence type="ECO:0000256" key="1">
    <source>
        <dbReference type="SAM" id="MobiDB-lite"/>
    </source>
</evidence>
<accession>A0AA39GKX0</accession>
<evidence type="ECO:0000256" key="2">
    <source>
        <dbReference type="SAM" id="SignalP"/>
    </source>
</evidence>
<dbReference type="EMBL" id="JAPDFR010000003">
    <property type="protein sequence ID" value="KAK0387912.1"/>
    <property type="molecule type" value="Genomic_DNA"/>
</dbReference>
<organism evidence="3 4">
    <name type="scientific">Sarocladium strictum</name>
    <name type="common">Black bundle disease fungus</name>
    <name type="synonym">Acremonium strictum</name>
    <dbReference type="NCBI Taxonomy" id="5046"/>
    <lineage>
        <taxon>Eukaryota</taxon>
        <taxon>Fungi</taxon>
        <taxon>Dikarya</taxon>
        <taxon>Ascomycota</taxon>
        <taxon>Pezizomycotina</taxon>
        <taxon>Sordariomycetes</taxon>
        <taxon>Hypocreomycetidae</taxon>
        <taxon>Hypocreales</taxon>
        <taxon>Sarocladiaceae</taxon>
        <taxon>Sarocladium</taxon>
    </lineage>
</organism>
<name>A0AA39GKX0_SARSR</name>
<protein>
    <submittedName>
        <fullName evidence="3">Uncharacterized protein</fullName>
    </submittedName>
</protein>
<feature type="compositionally biased region" description="Pro residues" evidence="1">
    <location>
        <begin position="219"/>
        <end position="243"/>
    </location>
</feature>
<feature type="signal peptide" evidence="2">
    <location>
        <begin position="1"/>
        <end position="17"/>
    </location>
</feature>
<gene>
    <name evidence="3" type="ORF">NLU13_4157</name>
</gene>
<keyword evidence="4" id="KW-1185">Reference proteome</keyword>
<feature type="region of interest" description="Disordered" evidence="1">
    <location>
        <begin position="219"/>
        <end position="245"/>
    </location>
</feature>
<evidence type="ECO:0000313" key="4">
    <source>
        <dbReference type="Proteomes" id="UP001175261"/>
    </source>
</evidence>
<proteinExistence type="predicted"/>